<dbReference type="PANTHER" id="PTHR12131">
    <property type="entry name" value="ATP-DEPENDENT RNA AND DNA HELICASE"/>
    <property type="match status" value="1"/>
</dbReference>
<dbReference type="PROSITE" id="PS51194">
    <property type="entry name" value="HELICASE_CTER"/>
    <property type="match status" value="1"/>
</dbReference>
<keyword evidence="2" id="KW-0378">Hydrolase</keyword>
<sequence>MNEDLFYKCSEINDYLIDGDEPKARDLLIQLLDYVGRNNIQYFPLLNSLIREVGLYPYMDVNSSEWEDAFVYNLFRADIGLNEEKVLHREQFRLLSSLLAGKNIAVSAPTSFGKSFVIDAFIKLRKPRNVAIIVPTIALTDETRRRIYKKFANEYNIITTTDIPLAERNIFIFPQERALCYVNKIDSLDILIVDEFYKSSKDFEKERSASLIKAIIKLGQIAKQKYYLAPNITKIEDNQFTKDMEFMKMDFNTVFLKVTDYYPQIGTDTQKKGEYFLNLNRTLKGKTLIYAGSFSNITSLSNLILETSPKIDSVLLNDFSDWLGKNYDYNWNLTLLAKRGVGVHNGSLHRSLSQIQIKLFEENEGLNRLISTSSIIEGVNTSAENVIVWMTSGRGLQFSNFAYKNLIGRAGRMFKHFIGNIYVLAKRPNDTETQLAIPFPEEILGDLDKEKYEKILTREQVAKIDEHDKEMLNLVGNAYKEYKNDSILQAQDSNLLKTIAHKLSSNPEAWECLKYLNYSNPDYWDAALYKILNLQPGAWDAKYGTFVEFVKILSGNWEKTIPELLQDLDDIGIGLDTFFRLERNVSFKLSSLISDVNILQKAILKSDFDLSPFISKLSSVFLPTVVYQLEEYGLPRMIAKKIQNSGLIDFEDKGLTLSAAISKFNTLNDEDIISCSKLESFEIYIYNYFKDGITQ</sequence>
<evidence type="ECO:0000256" key="4">
    <source>
        <dbReference type="ARBA" id="ARBA00022840"/>
    </source>
</evidence>
<gene>
    <name evidence="6" type="ORF">ERS852510_00854</name>
</gene>
<dbReference type="GO" id="GO:0005524">
    <property type="term" value="F:ATP binding"/>
    <property type="evidence" value="ECO:0007669"/>
    <property type="project" value="UniProtKB-KW"/>
</dbReference>
<dbReference type="SUPFAM" id="SSF52540">
    <property type="entry name" value="P-loop containing nucleoside triphosphate hydrolases"/>
    <property type="match status" value="1"/>
</dbReference>
<dbReference type="Pfam" id="PF00270">
    <property type="entry name" value="DEAD"/>
    <property type="match status" value="1"/>
</dbReference>
<dbReference type="AlphaFoldDB" id="A0A174KM98"/>
<dbReference type="GO" id="GO:0003676">
    <property type="term" value="F:nucleic acid binding"/>
    <property type="evidence" value="ECO:0007669"/>
    <property type="project" value="InterPro"/>
</dbReference>
<dbReference type="InterPro" id="IPR011545">
    <property type="entry name" value="DEAD/DEAH_box_helicase_dom"/>
</dbReference>
<name>A0A174KM98_BACUN</name>
<reference evidence="6 7" key="1">
    <citation type="submission" date="2015-09" db="EMBL/GenBank/DDBJ databases">
        <authorList>
            <consortium name="Pathogen Informatics"/>
        </authorList>
    </citation>
    <scope>NUCLEOTIDE SEQUENCE [LARGE SCALE GENOMIC DNA]</scope>
    <source>
        <strain evidence="6 7">2789STDY5834898</strain>
    </source>
</reference>
<evidence type="ECO:0000256" key="1">
    <source>
        <dbReference type="ARBA" id="ARBA00022741"/>
    </source>
</evidence>
<organism evidence="6 7">
    <name type="scientific">Bacteroides uniformis</name>
    <dbReference type="NCBI Taxonomy" id="820"/>
    <lineage>
        <taxon>Bacteria</taxon>
        <taxon>Pseudomonadati</taxon>
        <taxon>Bacteroidota</taxon>
        <taxon>Bacteroidia</taxon>
        <taxon>Bacteroidales</taxon>
        <taxon>Bacteroidaceae</taxon>
        <taxon>Bacteroides</taxon>
    </lineage>
</organism>
<feature type="domain" description="Helicase C-terminal" evidence="5">
    <location>
        <begin position="257"/>
        <end position="472"/>
    </location>
</feature>
<protein>
    <submittedName>
        <fullName evidence="6">Superfamily II helicase</fullName>
    </submittedName>
</protein>
<evidence type="ECO:0000256" key="3">
    <source>
        <dbReference type="ARBA" id="ARBA00022806"/>
    </source>
</evidence>
<accession>A0A174KM98</accession>
<keyword evidence="4" id="KW-0067">ATP-binding</keyword>
<dbReference type="EMBL" id="CZAO01000003">
    <property type="protein sequence ID" value="CUP10958.1"/>
    <property type="molecule type" value="Genomic_DNA"/>
</dbReference>
<dbReference type="InterPro" id="IPR001650">
    <property type="entry name" value="Helicase_C-like"/>
</dbReference>
<dbReference type="Gene3D" id="3.40.50.300">
    <property type="entry name" value="P-loop containing nucleotide triphosphate hydrolases"/>
    <property type="match status" value="2"/>
</dbReference>
<dbReference type="GO" id="GO:0016787">
    <property type="term" value="F:hydrolase activity"/>
    <property type="evidence" value="ECO:0007669"/>
    <property type="project" value="UniProtKB-KW"/>
</dbReference>
<dbReference type="InterPro" id="IPR050699">
    <property type="entry name" value="RNA-DNA_Helicase"/>
</dbReference>
<proteinExistence type="predicted"/>
<dbReference type="GO" id="GO:0004386">
    <property type="term" value="F:helicase activity"/>
    <property type="evidence" value="ECO:0007669"/>
    <property type="project" value="UniProtKB-KW"/>
</dbReference>
<evidence type="ECO:0000256" key="2">
    <source>
        <dbReference type="ARBA" id="ARBA00022801"/>
    </source>
</evidence>
<dbReference type="InterPro" id="IPR027417">
    <property type="entry name" value="P-loop_NTPase"/>
</dbReference>
<dbReference type="Proteomes" id="UP000095766">
    <property type="component" value="Unassembled WGS sequence"/>
</dbReference>
<dbReference type="PANTHER" id="PTHR12131:SF1">
    <property type="entry name" value="ATP-DEPENDENT RNA HELICASE SUPV3L1, MITOCHONDRIAL-RELATED"/>
    <property type="match status" value="1"/>
</dbReference>
<evidence type="ECO:0000313" key="6">
    <source>
        <dbReference type="EMBL" id="CUP10958.1"/>
    </source>
</evidence>
<dbReference type="RefSeq" id="WP_057252658.1">
    <property type="nucleotide sequence ID" value="NZ_CZAO01000003.1"/>
</dbReference>
<keyword evidence="1" id="KW-0547">Nucleotide-binding</keyword>
<keyword evidence="3 6" id="KW-0347">Helicase</keyword>
<evidence type="ECO:0000313" key="7">
    <source>
        <dbReference type="Proteomes" id="UP000095766"/>
    </source>
</evidence>
<evidence type="ECO:0000259" key="5">
    <source>
        <dbReference type="PROSITE" id="PS51194"/>
    </source>
</evidence>